<evidence type="ECO:0000256" key="1">
    <source>
        <dbReference type="SAM" id="MobiDB-lite"/>
    </source>
</evidence>
<protein>
    <submittedName>
        <fullName evidence="3">Uncharacterized protein</fullName>
    </submittedName>
</protein>
<dbReference type="Proteomes" id="UP001303046">
    <property type="component" value="Unassembled WGS sequence"/>
</dbReference>
<gene>
    <name evidence="3" type="primary">Necator_chrIV.g15542</name>
    <name evidence="3" type="ORF">RB195_002247</name>
</gene>
<evidence type="ECO:0000313" key="3">
    <source>
        <dbReference type="EMBL" id="KAK6750139.1"/>
    </source>
</evidence>
<sequence length="92" mass="10760">MTDSLLEFFNMNRLLVLVAFFLAALLSIEAQRREKVERVPLSFRGDVCERVCSKHDGWERCEKEKRRNEWEVTCSDTRPSGGRGGKFDPRRP</sequence>
<feature type="chain" id="PRO_5045437660" evidence="2">
    <location>
        <begin position="31"/>
        <end position="92"/>
    </location>
</feature>
<organism evidence="3 4">
    <name type="scientific">Necator americanus</name>
    <name type="common">Human hookworm</name>
    <dbReference type="NCBI Taxonomy" id="51031"/>
    <lineage>
        <taxon>Eukaryota</taxon>
        <taxon>Metazoa</taxon>
        <taxon>Ecdysozoa</taxon>
        <taxon>Nematoda</taxon>
        <taxon>Chromadorea</taxon>
        <taxon>Rhabditida</taxon>
        <taxon>Rhabditina</taxon>
        <taxon>Rhabditomorpha</taxon>
        <taxon>Strongyloidea</taxon>
        <taxon>Ancylostomatidae</taxon>
        <taxon>Bunostominae</taxon>
        <taxon>Necator</taxon>
    </lineage>
</organism>
<accession>A0ABR1DI36</accession>
<name>A0ABR1DI36_NECAM</name>
<feature type="region of interest" description="Disordered" evidence="1">
    <location>
        <begin position="72"/>
        <end position="92"/>
    </location>
</feature>
<evidence type="ECO:0000256" key="2">
    <source>
        <dbReference type="SAM" id="SignalP"/>
    </source>
</evidence>
<feature type="signal peptide" evidence="2">
    <location>
        <begin position="1"/>
        <end position="30"/>
    </location>
</feature>
<keyword evidence="2" id="KW-0732">Signal</keyword>
<proteinExistence type="predicted"/>
<keyword evidence="4" id="KW-1185">Reference proteome</keyword>
<comment type="caution">
    <text evidence="3">The sequence shown here is derived from an EMBL/GenBank/DDBJ whole genome shotgun (WGS) entry which is preliminary data.</text>
</comment>
<evidence type="ECO:0000313" key="4">
    <source>
        <dbReference type="Proteomes" id="UP001303046"/>
    </source>
</evidence>
<reference evidence="3 4" key="1">
    <citation type="submission" date="2023-08" db="EMBL/GenBank/DDBJ databases">
        <title>A Necator americanus chromosomal reference genome.</title>
        <authorList>
            <person name="Ilik V."/>
            <person name="Petrzelkova K.J."/>
            <person name="Pardy F."/>
            <person name="Fuh T."/>
            <person name="Niatou-Singa F.S."/>
            <person name="Gouil Q."/>
            <person name="Baker L."/>
            <person name="Ritchie M.E."/>
            <person name="Jex A.R."/>
            <person name="Gazzola D."/>
            <person name="Li H."/>
            <person name="Toshio Fujiwara R."/>
            <person name="Zhan B."/>
            <person name="Aroian R.V."/>
            <person name="Pafco B."/>
            <person name="Schwarz E.M."/>
        </authorList>
    </citation>
    <scope>NUCLEOTIDE SEQUENCE [LARGE SCALE GENOMIC DNA]</scope>
    <source>
        <strain evidence="3 4">Aroian</strain>
        <tissue evidence="3">Whole animal</tissue>
    </source>
</reference>
<dbReference type="EMBL" id="JAVFWL010000004">
    <property type="protein sequence ID" value="KAK6750139.1"/>
    <property type="molecule type" value="Genomic_DNA"/>
</dbReference>